<name>I3T3Y1_LOTJA</name>
<accession>I3T3Y1</accession>
<evidence type="ECO:0000313" key="1">
    <source>
        <dbReference type="EMBL" id="AFK47223.1"/>
    </source>
</evidence>
<dbReference type="EMBL" id="BT147429">
    <property type="protein sequence ID" value="AFK47223.1"/>
    <property type="molecule type" value="mRNA"/>
</dbReference>
<protein>
    <submittedName>
        <fullName evidence="1">Uncharacterized protein</fullName>
    </submittedName>
</protein>
<sequence length="36" mass="4113">MADATVLSSAGYRHDAVWDWLLCFHDTVNQVVPHEK</sequence>
<reference evidence="1" key="1">
    <citation type="submission" date="2012-05" db="EMBL/GenBank/DDBJ databases">
        <authorList>
            <person name="Krishnakumar V."/>
            <person name="Cheung F."/>
            <person name="Xiao Y."/>
            <person name="Chan A."/>
            <person name="Moskal W.A."/>
            <person name="Town C.D."/>
        </authorList>
    </citation>
    <scope>NUCLEOTIDE SEQUENCE</scope>
</reference>
<proteinExistence type="evidence at transcript level"/>
<organism evidence="1">
    <name type="scientific">Lotus japonicus</name>
    <name type="common">Lotus corniculatus var. japonicus</name>
    <dbReference type="NCBI Taxonomy" id="34305"/>
    <lineage>
        <taxon>Eukaryota</taxon>
        <taxon>Viridiplantae</taxon>
        <taxon>Streptophyta</taxon>
        <taxon>Embryophyta</taxon>
        <taxon>Tracheophyta</taxon>
        <taxon>Spermatophyta</taxon>
        <taxon>Magnoliopsida</taxon>
        <taxon>eudicotyledons</taxon>
        <taxon>Gunneridae</taxon>
        <taxon>Pentapetalae</taxon>
        <taxon>rosids</taxon>
        <taxon>fabids</taxon>
        <taxon>Fabales</taxon>
        <taxon>Fabaceae</taxon>
        <taxon>Papilionoideae</taxon>
        <taxon>50 kb inversion clade</taxon>
        <taxon>NPAAA clade</taxon>
        <taxon>Hologalegina</taxon>
        <taxon>robinioid clade</taxon>
        <taxon>Loteae</taxon>
        <taxon>Lotus</taxon>
    </lineage>
</organism>
<dbReference type="AlphaFoldDB" id="I3T3Y1"/>